<keyword evidence="7 8" id="KW-0472">Membrane</keyword>
<dbReference type="PROSITE" id="PS51257">
    <property type="entry name" value="PROKAR_LIPOPROTEIN"/>
    <property type="match status" value="1"/>
</dbReference>
<sequence>MIPFRRPSGADTPIHFRRAEFSCAALLILAIACLLVSAVVAITAGPNPMSPSTVLSAIFRFDGSRDHLVVTLLRLPRVAAAMIAGAGLAVSGAIMQAVTRNPLASPGLLGINAGAAFAVVASLTILGASGGNAQVWYAFAGAALAALCVFFIGSVGRIGATPLAMVLAGAVVATFLTSLTTAILIFDQTTLDAVRLWTVGSLSGRTTDQVITVMPYSLAGLFGSLVLARHLTTLSLGTDVATALGQNPALWRSLSVVVVILLSGSAVALAGPVGFVGLVVPHIVRLAISVDYRWVVPFSAVIGATMVVVADLAGRIILANQSFPVGVTMALIGAPFFLWLARYRTGAGKP</sequence>
<dbReference type="Proteomes" id="UP001225611">
    <property type="component" value="Chromosome 2"/>
</dbReference>
<feature type="transmembrane region" description="Helical" evidence="8">
    <location>
        <begin position="135"/>
        <end position="156"/>
    </location>
</feature>
<dbReference type="InterPro" id="IPR037294">
    <property type="entry name" value="ABC_BtuC-like"/>
</dbReference>
<keyword evidence="10" id="KW-1185">Reference proteome</keyword>
<dbReference type="CDD" id="cd06550">
    <property type="entry name" value="TM_ABC_iron-siderophores_like"/>
    <property type="match status" value="1"/>
</dbReference>
<keyword evidence="4" id="KW-1003">Cell membrane</keyword>
<evidence type="ECO:0000256" key="7">
    <source>
        <dbReference type="ARBA" id="ARBA00023136"/>
    </source>
</evidence>
<dbReference type="Pfam" id="PF01032">
    <property type="entry name" value="FecCD"/>
    <property type="match status" value="1"/>
</dbReference>
<evidence type="ECO:0000256" key="8">
    <source>
        <dbReference type="SAM" id="Phobius"/>
    </source>
</evidence>
<feature type="transmembrane region" description="Helical" evidence="8">
    <location>
        <begin position="107"/>
        <end position="129"/>
    </location>
</feature>
<dbReference type="PANTHER" id="PTHR30472:SF1">
    <property type="entry name" value="FE(3+) DICITRATE TRANSPORT SYSTEM PERMEASE PROTEIN FECC-RELATED"/>
    <property type="match status" value="1"/>
</dbReference>
<evidence type="ECO:0000256" key="5">
    <source>
        <dbReference type="ARBA" id="ARBA00022692"/>
    </source>
</evidence>
<evidence type="ECO:0000256" key="3">
    <source>
        <dbReference type="ARBA" id="ARBA00022448"/>
    </source>
</evidence>
<keyword evidence="5 8" id="KW-0812">Transmembrane</keyword>
<feature type="transmembrane region" description="Helical" evidence="8">
    <location>
        <begin position="292"/>
        <end position="317"/>
    </location>
</feature>
<feature type="transmembrane region" description="Helical" evidence="8">
    <location>
        <begin position="21"/>
        <end position="44"/>
    </location>
</feature>
<dbReference type="SUPFAM" id="SSF81345">
    <property type="entry name" value="ABC transporter involved in vitamin B12 uptake, BtuC"/>
    <property type="match status" value="1"/>
</dbReference>
<comment type="similarity">
    <text evidence="2">Belongs to the binding-protein-dependent transport system permease family. FecCD subfamily.</text>
</comment>
<name>A0ABY8RRV9_9HYPH</name>
<dbReference type="Gene3D" id="1.10.3470.10">
    <property type="entry name" value="ABC transporter involved in vitamin B12 uptake, BtuC"/>
    <property type="match status" value="1"/>
</dbReference>
<dbReference type="EMBL" id="CP080388">
    <property type="protein sequence ID" value="WHO09799.1"/>
    <property type="molecule type" value="Genomic_DNA"/>
</dbReference>
<protein>
    <submittedName>
        <fullName evidence="9">Iron ABC transporter permease</fullName>
    </submittedName>
</protein>
<dbReference type="PANTHER" id="PTHR30472">
    <property type="entry name" value="FERRIC ENTEROBACTIN TRANSPORT SYSTEM PERMEASE PROTEIN"/>
    <property type="match status" value="1"/>
</dbReference>
<comment type="subcellular location">
    <subcellularLocation>
        <location evidence="1">Cell membrane</location>
        <topology evidence="1">Multi-pass membrane protein</topology>
    </subcellularLocation>
</comment>
<keyword evidence="6 8" id="KW-1133">Transmembrane helix</keyword>
<evidence type="ECO:0000313" key="9">
    <source>
        <dbReference type="EMBL" id="WHO09799.1"/>
    </source>
</evidence>
<evidence type="ECO:0000256" key="4">
    <source>
        <dbReference type="ARBA" id="ARBA00022475"/>
    </source>
</evidence>
<feature type="transmembrane region" description="Helical" evidence="8">
    <location>
        <begin position="254"/>
        <end position="280"/>
    </location>
</feature>
<organism evidence="9 10">
    <name type="scientific">Agrobacterium cucumeris</name>
    <dbReference type="NCBI Taxonomy" id="2862866"/>
    <lineage>
        <taxon>Bacteria</taxon>
        <taxon>Pseudomonadati</taxon>
        <taxon>Pseudomonadota</taxon>
        <taxon>Alphaproteobacteria</taxon>
        <taxon>Hyphomicrobiales</taxon>
        <taxon>Rhizobiaceae</taxon>
        <taxon>Rhizobium/Agrobacterium group</taxon>
        <taxon>Agrobacterium</taxon>
    </lineage>
</organism>
<evidence type="ECO:0000256" key="6">
    <source>
        <dbReference type="ARBA" id="ARBA00022989"/>
    </source>
</evidence>
<feature type="transmembrane region" description="Helical" evidence="8">
    <location>
        <begin position="323"/>
        <end position="341"/>
    </location>
</feature>
<reference evidence="9 10" key="1">
    <citation type="journal article" date="2023" name="Syst. Appl. Microbiol.">
        <title>Agrobacterium cucumeris sp. nov. isolated from crazy roots on cucumber (Cucumis sativus).</title>
        <authorList>
            <person name="Warabieda M."/>
            <person name="Kuzmanovic N."/>
            <person name="Trzcinski P."/>
            <person name="Pulawska J."/>
        </authorList>
    </citation>
    <scope>NUCLEOTIDE SEQUENCE [LARGE SCALE GENOMIC DNA]</scope>
    <source>
        <strain evidence="9 10">O132</strain>
    </source>
</reference>
<keyword evidence="3" id="KW-0813">Transport</keyword>
<gene>
    <name evidence="9" type="ORF">KZ699_14790</name>
</gene>
<evidence type="ECO:0000256" key="1">
    <source>
        <dbReference type="ARBA" id="ARBA00004651"/>
    </source>
</evidence>
<feature type="transmembrane region" description="Helical" evidence="8">
    <location>
        <begin position="78"/>
        <end position="95"/>
    </location>
</feature>
<evidence type="ECO:0000313" key="10">
    <source>
        <dbReference type="Proteomes" id="UP001225611"/>
    </source>
</evidence>
<accession>A0ABY8RRV9</accession>
<evidence type="ECO:0000256" key="2">
    <source>
        <dbReference type="ARBA" id="ARBA00007935"/>
    </source>
</evidence>
<feature type="transmembrane region" description="Helical" evidence="8">
    <location>
        <begin position="163"/>
        <end position="186"/>
    </location>
</feature>
<dbReference type="InterPro" id="IPR000522">
    <property type="entry name" value="ABC_transptr_permease_BtuC"/>
</dbReference>
<proteinExistence type="inferred from homology"/>